<name>A0A5C6FNG8_9PLAN</name>
<evidence type="ECO:0000313" key="1">
    <source>
        <dbReference type="EMBL" id="TWU61097.1"/>
    </source>
</evidence>
<proteinExistence type="predicted"/>
<reference evidence="1 2" key="1">
    <citation type="submission" date="2019-02" db="EMBL/GenBank/DDBJ databases">
        <title>Deep-cultivation of Planctomycetes and their phenomic and genomic characterization uncovers novel biology.</title>
        <authorList>
            <person name="Wiegand S."/>
            <person name="Jogler M."/>
            <person name="Boedeker C."/>
            <person name="Pinto D."/>
            <person name="Vollmers J."/>
            <person name="Rivas-Marin E."/>
            <person name="Kohn T."/>
            <person name="Peeters S.H."/>
            <person name="Heuer A."/>
            <person name="Rast P."/>
            <person name="Oberbeckmann S."/>
            <person name="Bunk B."/>
            <person name="Jeske O."/>
            <person name="Meyerdierks A."/>
            <person name="Storesund J.E."/>
            <person name="Kallscheuer N."/>
            <person name="Luecker S."/>
            <person name="Lage O.M."/>
            <person name="Pohl T."/>
            <person name="Merkel B.J."/>
            <person name="Hornburger P."/>
            <person name="Mueller R.-W."/>
            <person name="Bruemmer F."/>
            <person name="Labrenz M."/>
            <person name="Spormann A.M."/>
            <person name="Op Den Camp H."/>
            <person name="Overmann J."/>
            <person name="Amann R."/>
            <person name="Jetten M.S.M."/>
            <person name="Mascher T."/>
            <person name="Medema M.H."/>
            <person name="Devos D.P."/>
            <person name="Kaster A.-K."/>
            <person name="Ovreas L."/>
            <person name="Rohde M."/>
            <person name="Galperin M.Y."/>
            <person name="Jogler C."/>
        </authorList>
    </citation>
    <scope>NUCLEOTIDE SEQUENCE [LARGE SCALE GENOMIC DNA]</scope>
    <source>
        <strain evidence="1 2">V7</strain>
    </source>
</reference>
<dbReference type="EMBL" id="SJPZ01000003">
    <property type="protein sequence ID" value="TWU61097.1"/>
    <property type="molecule type" value="Genomic_DNA"/>
</dbReference>
<evidence type="ECO:0000313" key="2">
    <source>
        <dbReference type="Proteomes" id="UP000316476"/>
    </source>
</evidence>
<accession>A0A5C6FNG8</accession>
<sequence length="153" mass="17653">MHLRMIMSILIVTTVGLFVIQHSDADNQSSDREARIDSTDDMDPVIRKLLTERRDTFKSLVEIVNESYLVGRAEHRQLIQVQNDLLQAELDLATTRSERLKLYQQLVDNLQAYEKLLEARFANGTTQQTDVLSTKADRLKAEVALRRQQILDE</sequence>
<organism evidence="1 2">
    <name type="scientific">Crateriforma conspicua</name>
    <dbReference type="NCBI Taxonomy" id="2527996"/>
    <lineage>
        <taxon>Bacteria</taxon>
        <taxon>Pseudomonadati</taxon>
        <taxon>Planctomycetota</taxon>
        <taxon>Planctomycetia</taxon>
        <taxon>Planctomycetales</taxon>
        <taxon>Planctomycetaceae</taxon>
        <taxon>Crateriforma</taxon>
    </lineage>
</organism>
<protein>
    <submittedName>
        <fullName evidence="1">Outer membrane efflux protein</fullName>
    </submittedName>
</protein>
<dbReference type="SUPFAM" id="SSF56954">
    <property type="entry name" value="Outer membrane efflux proteins (OEP)"/>
    <property type="match status" value="1"/>
</dbReference>
<dbReference type="RefSeq" id="WP_168566617.1">
    <property type="nucleotide sequence ID" value="NZ_SJPZ01000003.1"/>
</dbReference>
<dbReference type="AlphaFoldDB" id="A0A5C6FNG8"/>
<dbReference type="Proteomes" id="UP000316476">
    <property type="component" value="Unassembled WGS sequence"/>
</dbReference>
<comment type="caution">
    <text evidence="1">The sequence shown here is derived from an EMBL/GenBank/DDBJ whole genome shotgun (WGS) entry which is preliminary data.</text>
</comment>
<gene>
    <name evidence="1" type="ORF">V7x_54090</name>
</gene>